<dbReference type="InterPro" id="IPR013495">
    <property type="entry name" value="CHP02679"/>
</dbReference>
<name>A0A271LGX1_9HYPH</name>
<gene>
    <name evidence="3" type="ORF">CIT26_25710</name>
</gene>
<organism evidence="3 4">
    <name type="scientific">Mesorhizobium temperatum</name>
    <dbReference type="NCBI Taxonomy" id="241416"/>
    <lineage>
        <taxon>Bacteria</taxon>
        <taxon>Pseudomonadati</taxon>
        <taxon>Pseudomonadota</taxon>
        <taxon>Alphaproteobacteria</taxon>
        <taxon>Hyphomicrobiales</taxon>
        <taxon>Phyllobacteriaceae</taxon>
        <taxon>Mesorhizobium</taxon>
    </lineage>
</organism>
<feature type="domain" description="Conserved hypothetical protein CHP02679 N terminus" evidence="2">
    <location>
        <begin position="41"/>
        <end position="262"/>
    </location>
</feature>
<keyword evidence="4" id="KW-1185">Reference proteome</keyword>
<dbReference type="Pfam" id="PF09664">
    <property type="entry name" value="DUF2399"/>
    <property type="match status" value="1"/>
</dbReference>
<dbReference type="OrthoDB" id="8188786at2"/>
<dbReference type="RefSeq" id="WP_095495189.1">
    <property type="nucleotide sequence ID" value="NZ_NPKJ01000066.1"/>
</dbReference>
<dbReference type="InterPro" id="IPR024466">
    <property type="entry name" value="CHP02679_N"/>
</dbReference>
<evidence type="ECO:0000259" key="1">
    <source>
        <dbReference type="Pfam" id="PF09664"/>
    </source>
</evidence>
<protein>
    <submittedName>
        <fullName evidence="3">TIGR02679 family protein</fullName>
    </submittedName>
</protein>
<accession>A0A271LGX1</accession>
<feature type="domain" description="DUF2399" evidence="1">
    <location>
        <begin position="280"/>
        <end position="430"/>
    </location>
</feature>
<evidence type="ECO:0000259" key="2">
    <source>
        <dbReference type="Pfam" id="PF11796"/>
    </source>
</evidence>
<dbReference type="Pfam" id="PF11796">
    <property type="entry name" value="DUF3323"/>
    <property type="match status" value="1"/>
</dbReference>
<evidence type="ECO:0000313" key="4">
    <source>
        <dbReference type="Proteomes" id="UP000216442"/>
    </source>
</evidence>
<dbReference type="NCBIfam" id="TIGR02679">
    <property type="entry name" value="TIGR02679 family protein"/>
    <property type="match status" value="1"/>
</dbReference>
<dbReference type="AlphaFoldDB" id="A0A271LGX1"/>
<comment type="caution">
    <text evidence="3">The sequence shown here is derived from an EMBL/GenBank/DDBJ whole genome shotgun (WGS) entry which is preliminary data.</text>
</comment>
<dbReference type="EMBL" id="NPKJ01000066">
    <property type="protein sequence ID" value="PAQ06536.1"/>
    <property type="molecule type" value="Genomic_DNA"/>
</dbReference>
<dbReference type="InterPro" id="IPR024465">
    <property type="entry name" value="DUF2399"/>
</dbReference>
<proteinExistence type="predicted"/>
<evidence type="ECO:0000313" key="3">
    <source>
        <dbReference type="EMBL" id="PAQ06536.1"/>
    </source>
</evidence>
<reference evidence="3 4" key="1">
    <citation type="submission" date="2017-08" db="EMBL/GenBank/DDBJ databases">
        <title>Mesorhizobium wenxinae sp. nov., a novel rhizobial species isolated from root nodules of chickpea (Cicer arietinum L.).</title>
        <authorList>
            <person name="Zhang J."/>
        </authorList>
    </citation>
    <scope>NUCLEOTIDE SEQUENCE [LARGE SCALE GENOMIC DNA]</scope>
    <source>
        <strain evidence="3 4">SDW018</strain>
    </source>
</reference>
<dbReference type="Proteomes" id="UP000216442">
    <property type="component" value="Unassembled WGS sequence"/>
</dbReference>
<sequence length="433" mass="46515">MSDQVDPRLQRLLGGDDLASLRKRLRQRFERAPLEGAVDHIRVVGLSAEEHAALAALLGRAQRRSKSLQIDVRRVDADLRRAGIATSLRDALERLDGSILHLAGARLRQQTLWSSVIDGCSHPDLARLLLTPEGIGLVKRLARRDTVAAAELCRRAEEVLQHLPAKGITRSQLAAGVLGDAHALDNGRGAAALVLAVLRQTAMPAPDAAAPIADEDGETERKSREDVVLEAAAGAERIRETWARAGVLVNELARPALFLNLPTNGTESDRLPLGEPAYASLRSLLRSPPRWDVAGRNVYVCENPNLLAIAADRWGAGCAPLVCTEGMPAAAQRCLLAQLALAGARLRYHGDFDWPGLRIGNQVMREHGAEPWRFGAADYIAAVRTAPGLAHPLGGKVAEASWDGALAPAMREHCVAIAEEALAASLLPDLDDR</sequence>